<evidence type="ECO:0000256" key="2">
    <source>
        <dbReference type="SAM" id="Phobius"/>
    </source>
</evidence>
<proteinExistence type="predicted"/>
<dbReference type="InterPro" id="IPR007110">
    <property type="entry name" value="Ig-like_dom"/>
</dbReference>
<evidence type="ECO:0000313" key="4">
    <source>
        <dbReference type="EMBL" id="KAK7477532.1"/>
    </source>
</evidence>
<sequence length="449" mass="49150">MSPTGVRLQPCQSGVVEVFYSDSFNLTCDQYSGTVTWYVTYERQYTIGTCSTSSCQIDGSGSPGYFTLTFLTPTSSRLILHWTYTGLPYRHTYTCRGSDQDDCTVDFVSHAIVPASGLTFTSTRWYVQGSSDVTSVFSSMGRYSCSWTETRDSNPVCIEFDSVSCALTQTVNVSAIPNVTLTLTPDPSDVSNIQDRRGTCSFSKRLPTDDGNYTYTVVVSPGNTERTAGSVEIVRPVMPRVSCCPSPYVPGQNTSVVCTCNTQSVGRPEGRLRWFRGSGNNNPINSGNYGDTNLIMTPQMVTFADFDVTTFRCDVDWIETVSGESYTARMGPEVEESTAEVEKSTAEVEKSSGLTVILAVTAALLLLLLVTIIVFCCWLWRRGWVMPCADMGRQASAPPKPLETDADDNLPPTALREPDTGLSGPYESLQMDDVGLRSPYAEISCRGNH</sequence>
<evidence type="ECO:0000259" key="3">
    <source>
        <dbReference type="PROSITE" id="PS50835"/>
    </source>
</evidence>
<evidence type="ECO:0000256" key="1">
    <source>
        <dbReference type="SAM" id="MobiDB-lite"/>
    </source>
</evidence>
<dbReference type="PROSITE" id="PS50835">
    <property type="entry name" value="IG_LIKE"/>
    <property type="match status" value="1"/>
</dbReference>
<dbReference type="Proteomes" id="UP001519460">
    <property type="component" value="Unassembled WGS sequence"/>
</dbReference>
<reference evidence="4 5" key="1">
    <citation type="journal article" date="2023" name="Sci. Data">
        <title>Genome assembly of the Korean intertidal mud-creeper Batillaria attramentaria.</title>
        <authorList>
            <person name="Patra A.K."/>
            <person name="Ho P.T."/>
            <person name="Jun S."/>
            <person name="Lee S.J."/>
            <person name="Kim Y."/>
            <person name="Won Y.J."/>
        </authorList>
    </citation>
    <scope>NUCLEOTIDE SEQUENCE [LARGE SCALE GENOMIC DNA]</scope>
    <source>
        <strain evidence="4">Wonlab-2016</strain>
    </source>
</reference>
<gene>
    <name evidence="4" type="ORF">BaRGS_00031217</name>
</gene>
<comment type="caution">
    <text evidence="4">The sequence shown here is derived from an EMBL/GenBank/DDBJ whole genome shotgun (WGS) entry which is preliminary data.</text>
</comment>
<dbReference type="EMBL" id="JACVVK020000347">
    <property type="protein sequence ID" value="KAK7477532.1"/>
    <property type="molecule type" value="Genomic_DNA"/>
</dbReference>
<accession>A0ABD0JRH0</accession>
<feature type="transmembrane region" description="Helical" evidence="2">
    <location>
        <begin position="354"/>
        <end position="380"/>
    </location>
</feature>
<keyword evidence="2" id="KW-0472">Membrane</keyword>
<keyword evidence="5" id="KW-1185">Reference proteome</keyword>
<evidence type="ECO:0000313" key="5">
    <source>
        <dbReference type="Proteomes" id="UP001519460"/>
    </source>
</evidence>
<keyword evidence="2" id="KW-0812">Transmembrane</keyword>
<protein>
    <recommendedName>
        <fullName evidence="3">Ig-like domain-containing protein</fullName>
    </recommendedName>
</protein>
<organism evidence="4 5">
    <name type="scientific">Batillaria attramentaria</name>
    <dbReference type="NCBI Taxonomy" id="370345"/>
    <lineage>
        <taxon>Eukaryota</taxon>
        <taxon>Metazoa</taxon>
        <taxon>Spiralia</taxon>
        <taxon>Lophotrochozoa</taxon>
        <taxon>Mollusca</taxon>
        <taxon>Gastropoda</taxon>
        <taxon>Caenogastropoda</taxon>
        <taxon>Sorbeoconcha</taxon>
        <taxon>Cerithioidea</taxon>
        <taxon>Batillariidae</taxon>
        <taxon>Batillaria</taxon>
    </lineage>
</organism>
<name>A0ABD0JRH0_9CAEN</name>
<dbReference type="AlphaFoldDB" id="A0ABD0JRH0"/>
<keyword evidence="2" id="KW-1133">Transmembrane helix</keyword>
<feature type="domain" description="Ig-like" evidence="3">
    <location>
        <begin position="239"/>
        <end position="331"/>
    </location>
</feature>
<feature type="region of interest" description="Disordered" evidence="1">
    <location>
        <begin position="395"/>
        <end position="430"/>
    </location>
</feature>